<evidence type="ECO:0000259" key="4">
    <source>
        <dbReference type="SMART" id="SM00854"/>
    </source>
</evidence>
<feature type="compositionally biased region" description="Basic and acidic residues" evidence="2">
    <location>
        <begin position="19"/>
        <end position="36"/>
    </location>
</feature>
<accession>A0ABU6IKM7</accession>
<proteinExistence type="inferred from homology"/>
<dbReference type="RefSeq" id="WP_338211545.1">
    <property type="nucleotide sequence ID" value="NZ_JAYMFF010000027.1"/>
</dbReference>
<feature type="compositionally biased region" description="Low complexity" evidence="2">
    <location>
        <begin position="112"/>
        <end position="132"/>
    </location>
</feature>
<dbReference type="SUPFAM" id="SSF56300">
    <property type="entry name" value="Metallo-dependent phosphatases"/>
    <property type="match status" value="1"/>
</dbReference>
<keyword evidence="3" id="KW-0812">Transmembrane</keyword>
<feature type="domain" description="Capsule synthesis protein CapA" evidence="4">
    <location>
        <begin position="148"/>
        <end position="376"/>
    </location>
</feature>
<dbReference type="InterPro" id="IPR052169">
    <property type="entry name" value="CW_Biosynth-Accessory"/>
</dbReference>
<keyword evidence="3" id="KW-1133">Transmembrane helix</keyword>
<sequence length="454" mass="48562">MTDQHRPARRPANRPNARRVHDSARADGRHSHEHRTPSRTGHHPRPRPAGPEGASRRVTRRGAASAPARTPRGTSRHQEHNAPSPSRSLVVIFAAIVLIAGAGGLWALAHNGSASSPDSTASAPAASTPDDTLAANDATAPAEPVTVTITFAGDCTLGTEERFGQSAAFPAVYEKKGPDYFFANVKDILSADDLTVANCECVLTQANTREDKEYAYKGDPAYASLFAEASIDAVSVSNNHNRDYGAESYDDTIAALAEAGVDAFGDDLIVYEEVKGVKVALIGAKMISAPLEEMQPKVEAAVHEAQNAGAQIIVVFMHWGIMREYTPTDDMITLAHAAIDAGATTVVGAHQHVVQGYEKYNGRYIAYGLGNFCYGGSLTLRDPDCYLFRQTFTVSENGVEADDAVEIIPCLISSSSDRNNYQPTLAEGSDKERIEQKIADSSANIAARSEESAH</sequence>
<protein>
    <submittedName>
        <fullName evidence="5">CapA family protein</fullName>
    </submittedName>
</protein>
<dbReference type="Pfam" id="PF09587">
    <property type="entry name" value="PGA_cap"/>
    <property type="match status" value="1"/>
</dbReference>
<organism evidence="5 6">
    <name type="scientific">Adlercreutzia wanghongyangiae</name>
    <dbReference type="NCBI Taxonomy" id="3111451"/>
    <lineage>
        <taxon>Bacteria</taxon>
        <taxon>Bacillati</taxon>
        <taxon>Actinomycetota</taxon>
        <taxon>Coriobacteriia</taxon>
        <taxon>Eggerthellales</taxon>
        <taxon>Eggerthellaceae</taxon>
        <taxon>Adlercreutzia</taxon>
    </lineage>
</organism>
<keyword evidence="6" id="KW-1185">Reference proteome</keyword>
<evidence type="ECO:0000313" key="6">
    <source>
        <dbReference type="Proteomes" id="UP001349994"/>
    </source>
</evidence>
<dbReference type="InterPro" id="IPR029052">
    <property type="entry name" value="Metallo-depent_PP-like"/>
</dbReference>
<dbReference type="Gene3D" id="3.60.21.10">
    <property type="match status" value="1"/>
</dbReference>
<evidence type="ECO:0000256" key="1">
    <source>
        <dbReference type="ARBA" id="ARBA00005662"/>
    </source>
</evidence>
<reference evidence="5 6" key="1">
    <citation type="submission" date="2024-01" db="EMBL/GenBank/DDBJ databases">
        <title>novel species in genus Adlercreutzia.</title>
        <authorList>
            <person name="Liu X."/>
        </authorList>
    </citation>
    <scope>NUCLEOTIDE SEQUENCE [LARGE SCALE GENOMIC DNA]</scope>
    <source>
        <strain evidence="5 6">R7</strain>
    </source>
</reference>
<keyword evidence="3" id="KW-0472">Membrane</keyword>
<gene>
    <name evidence="5" type="ORF">VIN30_11020</name>
</gene>
<comment type="similarity">
    <text evidence="1">Belongs to the CapA family.</text>
</comment>
<evidence type="ECO:0000256" key="2">
    <source>
        <dbReference type="SAM" id="MobiDB-lite"/>
    </source>
</evidence>
<dbReference type="EMBL" id="JAYMFF010000027">
    <property type="protein sequence ID" value="MEC4176979.1"/>
    <property type="molecule type" value="Genomic_DNA"/>
</dbReference>
<dbReference type="CDD" id="cd07381">
    <property type="entry name" value="MPP_CapA"/>
    <property type="match status" value="1"/>
</dbReference>
<evidence type="ECO:0000313" key="5">
    <source>
        <dbReference type="EMBL" id="MEC4176979.1"/>
    </source>
</evidence>
<dbReference type="PANTHER" id="PTHR33393">
    <property type="entry name" value="POLYGLUTAMINE SYNTHESIS ACCESSORY PROTEIN RV0574C-RELATED"/>
    <property type="match status" value="1"/>
</dbReference>
<name>A0ABU6IKM7_9ACTN</name>
<feature type="region of interest" description="Disordered" evidence="2">
    <location>
        <begin position="1"/>
        <end position="85"/>
    </location>
</feature>
<dbReference type="InterPro" id="IPR019079">
    <property type="entry name" value="Capsule_synth_CapA"/>
</dbReference>
<comment type="caution">
    <text evidence="5">The sequence shown here is derived from an EMBL/GenBank/DDBJ whole genome shotgun (WGS) entry which is preliminary data.</text>
</comment>
<feature type="region of interest" description="Disordered" evidence="2">
    <location>
        <begin position="112"/>
        <end position="139"/>
    </location>
</feature>
<dbReference type="Proteomes" id="UP001349994">
    <property type="component" value="Unassembled WGS sequence"/>
</dbReference>
<evidence type="ECO:0000256" key="3">
    <source>
        <dbReference type="SAM" id="Phobius"/>
    </source>
</evidence>
<dbReference type="SMART" id="SM00854">
    <property type="entry name" value="PGA_cap"/>
    <property type="match status" value="1"/>
</dbReference>
<dbReference type="PANTHER" id="PTHR33393:SF13">
    <property type="entry name" value="PGA BIOSYNTHESIS PROTEIN CAPA"/>
    <property type="match status" value="1"/>
</dbReference>
<feature type="compositionally biased region" description="Basic residues" evidence="2">
    <location>
        <begin position="7"/>
        <end position="18"/>
    </location>
</feature>
<feature type="transmembrane region" description="Helical" evidence="3">
    <location>
        <begin position="89"/>
        <end position="109"/>
    </location>
</feature>